<dbReference type="RefSeq" id="WP_210089997.1">
    <property type="nucleotide sequence ID" value="NZ_JAGGKG010000015.1"/>
</dbReference>
<proteinExistence type="predicted"/>
<dbReference type="EMBL" id="JAGGKG010000015">
    <property type="protein sequence ID" value="MBP1906396.1"/>
    <property type="molecule type" value="Genomic_DNA"/>
</dbReference>
<comment type="caution">
    <text evidence="1">The sequence shown here is derived from an EMBL/GenBank/DDBJ whole genome shotgun (WGS) entry which is preliminary data.</text>
</comment>
<reference evidence="1 2" key="1">
    <citation type="submission" date="2021-03" db="EMBL/GenBank/DDBJ databases">
        <title>Genomic Encyclopedia of Type Strains, Phase IV (KMG-IV): sequencing the most valuable type-strain genomes for metagenomic binning, comparative biology and taxonomic classification.</title>
        <authorList>
            <person name="Goeker M."/>
        </authorList>
    </citation>
    <scope>NUCLEOTIDE SEQUENCE [LARGE SCALE GENOMIC DNA]</scope>
    <source>
        <strain evidence="1 2">DSM 14349</strain>
    </source>
</reference>
<protein>
    <submittedName>
        <fullName evidence="1">Uncharacterized protein</fullName>
    </submittedName>
</protein>
<sequence length="104" mass="11924">MLSIEEYKEKLAIKYKQNEPFFRLTAGELKEIYAQIDQLTEVAFKHWQKVFEDVNEELRCEPMIFALPSGESNGGAVFGVVLKRDDDGDTFVYSPVPLPHLEGK</sequence>
<evidence type="ECO:0000313" key="2">
    <source>
        <dbReference type="Proteomes" id="UP001519272"/>
    </source>
</evidence>
<accession>A0ABS4FUY7</accession>
<organism evidence="1 2">
    <name type="scientific">Paenibacillus turicensis</name>
    <dbReference type="NCBI Taxonomy" id="160487"/>
    <lineage>
        <taxon>Bacteria</taxon>
        <taxon>Bacillati</taxon>
        <taxon>Bacillota</taxon>
        <taxon>Bacilli</taxon>
        <taxon>Bacillales</taxon>
        <taxon>Paenibacillaceae</taxon>
        <taxon>Paenibacillus</taxon>
    </lineage>
</organism>
<dbReference type="Proteomes" id="UP001519272">
    <property type="component" value="Unassembled WGS sequence"/>
</dbReference>
<keyword evidence="2" id="KW-1185">Reference proteome</keyword>
<evidence type="ECO:0000313" key="1">
    <source>
        <dbReference type="EMBL" id="MBP1906396.1"/>
    </source>
</evidence>
<gene>
    <name evidence="1" type="ORF">J2Z32_003046</name>
</gene>
<name>A0ABS4FUY7_9BACL</name>